<evidence type="ECO:0000313" key="1">
    <source>
        <dbReference type="EMBL" id="MVN78888.1"/>
    </source>
</evidence>
<dbReference type="RefSeq" id="WP_157569453.1">
    <property type="nucleotide sequence ID" value="NZ_WQKZ01000007.1"/>
</dbReference>
<gene>
    <name evidence="1" type="ORF">GO988_21365</name>
</gene>
<dbReference type="Proteomes" id="UP000441336">
    <property type="component" value="Unassembled WGS sequence"/>
</dbReference>
<organism evidence="1 2">
    <name type="scientific">Hymenobacter ginkgonis</name>
    <dbReference type="NCBI Taxonomy" id="2682976"/>
    <lineage>
        <taxon>Bacteria</taxon>
        <taxon>Pseudomonadati</taxon>
        <taxon>Bacteroidota</taxon>
        <taxon>Cytophagia</taxon>
        <taxon>Cytophagales</taxon>
        <taxon>Hymenobacteraceae</taxon>
        <taxon>Hymenobacter</taxon>
    </lineage>
</organism>
<dbReference type="AlphaFoldDB" id="A0A7K1TKD7"/>
<proteinExistence type="predicted"/>
<reference evidence="1 2" key="1">
    <citation type="submission" date="2019-12" db="EMBL/GenBank/DDBJ databases">
        <title>Hymenobacter sp. HMF4947 Genome sequencing and assembly.</title>
        <authorList>
            <person name="Kang H."/>
            <person name="Cha I."/>
            <person name="Kim H."/>
            <person name="Joh K."/>
        </authorList>
    </citation>
    <scope>NUCLEOTIDE SEQUENCE [LARGE SCALE GENOMIC DNA]</scope>
    <source>
        <strain evidence="1 2">HMF4947</strain>
    </source>
</reference>
<accession>A0A7K1TKD7</accession>
<name>A0A7K1TKD7_9BACT</name>
<dbReference type="EMBL" id="WQKZ01000007">
    <property type="protein sequence ID" value="MVN78888.1"/>
    <property type="molecule type" value="Genomic_DNA"/>
</dbReference>
<protein>
    <submittedName>
        <fullName evidence="1">Uncharacterized protein</fullName>
    </submittedName>
</protein>
<evidence type="ECO:0000313" key="2">
    <source>
        <dbReference type="Proteomes" id="UP000441336"/>
    </source>
</evidence>
<sequence length="86" mass="9877">MKVDEVIETLTTRFSLTTRPKFKRSVLPSGWGWFFVPVPGYGEPSAYGPVTTRELEWVKIDLIVLQHVGRLVPRELLTTPRNCFTN</sequence>
<keyword evidence="2" id="KW-1185">Reference proteome</keyword>
<comment type="caution">
    <text evidence="1">The sequence shown here is derived from an EMBL/GenBank/DDBJ whole genome shotgun (WGS) entry which is preliminary data.</text>
</comment>